<keyword evidence="9" id="KW-1185">Reference proteome</keyword>
<dbReference type="STRING" id="1249933.SAMN04489797_3219"/>
<proteinExistence type="inferred from homology"/>
<evidence type="ECO:0000256" key="3">
    <source>
        <dbReference type="ARBA" id="ARBA00022475"/>
    </source>
</evidence>
<comment type="caution">
    <text evidence="7">Lacks conserved residue(s) required for the propagation of feature annotation.</text>
</comment>
<keyword evidence="6 7" id="KW-0472">Membrane</keyword>
<organism evidence="8 9">
    <name type="scientific">Winogradskyella sediminis</name>
    <dbReference type="NCBI Taxonomy" id="1382466"/>
    <lineage>
        <taxon>Bacteria</taxon>
        <taxon>Pseudomonadati</taxon>
        <taxon>Bacteroidota</taxon>
        <taxon>Flavobacteriia</taxon>
        <taxon>Flavobacteriales</taxon>
        <taxon>Flavobacteriaceae</taxon>
        <taxon>Winogradskyella</taxon>
    </lineage>
</organism>
<feature type="transmembrane region" description="Helical" evidence="7">
    <location>
        <begin position="206"/>
        <end position="227"/>
    </location>
</feature>
<dbReference type="EMBL" id="LT629774">
    <property type="protein sequence ID" value="SDT08967.1"/>
    <property type="molecule type" value="Genomic_DNA"/>
</dbReference>
<feature type="transmembrane region" description="Helical" evidence="7">
    <location>
        <begin position="72"/>
        <end position="90"/>
    </location>
</feature>
<keyword evidence="4 7" id="KW-0812">Transmembrane</keyword>
<dbReference type="NCBIfam" id="TIGR00427">
    <property type="entry name" value="NAAT family transporter"/>
    <property type="match status" value="1"/>
</dbReference>
<accession>A0A1H1XID0</accession>
<evidence type="ECO:0000256" key="6">
    <source>
        <dbReference type="ARBA" id="ARBA00023136"/>
    </source>
</evidence>
<dbReference type="Pfam" id="PF01914">
    <property type="entry name" value="MarC"/>
    <property type="match status" value="1"/>
</dbReference>
<dbReference type="PANTHER" id="PTHR33508">
    <property type="entry name" value="UPF0056 MEMBRANE PROTEIN YHCE"/>
    <property type="match status" value="1"/>
</dbReference>
<evidence type="ECO:0000256" key="2">
    <source>
        <dbReference type="ARBA" id="ARBA00009784"/>
    </source>
</evidence>
<dbReference type="PANTHER" id="PTHR33508:SF1">
    <property type="entry name" value="UPF0056 MEMBRANE PROTEIN YHCE"/>
    <property type="match status" value="1"/>
</dbReference>
<evidence type="ECO:0000256" key="1">
    <source>
        <dbReference type="ARBA" id="ARBA00004651"/>
    </source>
</evidence>
<gene>
    <name evidence="8" type="ORF">SAMN04489797_3219</name>
</gene>
<sequence>MLLFSKLIRKLGGNSISCAIKSFTKMDNLITFSITVFTGFFAITNPISNMTVFLSLTQGADEKTKRDINKKANLIAFVIVTVFVLLGKYIFELFNISIPAFKITGGILIFYIGFEMLQSKKSDVKNIKHVNIDEDIAISPLAIPILAGPGTIVTAMNFVSNVEVLHIILVIAIFGSMSLLTYFTFRMSDYIVNIVGNNVISVIGKIMGLIIAIIGTGMIIQGIKISFNLITT</sequence>
<feature type="transmembrane region" description="Helical" evidence="7">
    <location>
        <begin position="96"/>
        <end position="114"/>
    </location>
</feature>
<protein>
    <recommendedName>
        <fullName evidence="7">UPF0056 membrane protein</fullName>
    </recommendedName>
</protein>
<evidence type="ECO:0000256" key="5">
    <source>
        <dbReference type="ARBA" id="ARBA00022989"/>
    </source>
</evidence>
<comment type="subcellular location">
    <subcellularLocation>
        <location evidence="1 7">Cell membrane</location>
        <topology evidence="1 7">Multi-pass membrane protein</topology>
    </subcellularLocation>
</comment>
<evidence type="ECO:0000256" key="7">
    <source>
        <dbReference type="RuleBase" id="RU362048"/>
    </source>
</evidence>
<dbReference type="Proteomes" id="UP000198963">
    <property type="component" value="Chromosome I"/>
</dbReference>
<evidence type="ECO:0000313" key="9">
    <source>
        <dbReference type="Proteomes" id="UP000198963"/>
    </source>
</evidence>
<dbReference type="GO" id="GO:0005886">
    <property type="term" value="C:plasma membrane"/>
    <property type="evidence" value="ECO:0007669"/>
    <property type="project" value="UniProtKB-SubCell"/>
</dbReference>
<feature type="transmembrane region" description="Helical" evidence="7">
    <location>
        <begin position="135"/>
        <end position="158"/>
    </location>
</feature>
<evidence type="ECO:0000313" key="8">
    <source>
        <dbReference type="EMBL" id="SDT08967.1"/>
    </source>
</evidence>
<feature type="transmembrane region" description="Helical" evidence="7">
    <location>
        <begin position="164"/>
        <end position="185"/>
    </location>
</feature>
<dbReference type="InterPro" id="IPR002771">
    <property type="entry name" value="Multi_antbiot-R_MarC"/>
</dbReference>
<evidence type="ECO:0000256" key="4">
    <source>
        <dbReference type="ARBA" id="ARBA00022692"/>
    </source>
</evidence>
<keyword evidence="5 7" id="KW-1133">Transmembrane helix</keyword>
<comment type="similarity">
    <text evidence="2 7">Belongs to the UPF0056 (MarC) family.</text>
</comment>
<name>A0A1H1XID0_9FLAO</name>
<keyword evidence="3" id="KW-1003">Cell membrane</keyword>
<reference evidence="8 9" key="1">
    <citation type="submission" date="2016-10" db="EMBL/GenBank/DDBJ databases">
        <authorList>
            <person name="Varghese N."/>
            <person name="Submissions S."/>
        </authorList>
    </citation>
    <scope>NUCLEOTIDE SEQUENCE [LARGE SCALE GENOMIC DNA]</scope>
    <source>
        <strain evidence="8 9">RHA_55</strain>
    </source>
</reference>
<dbReference type="AlphaFoldDB" id="A0A1H1XID0"/>